<organism evidence="3 4">
    <name type="scientific">Reticulibacter mediterranei</name>
    <dbReference type="NCBI Taxonomy" id="2778369"/>
    <lineage>
        <taxon>Bacteria</taxon>
        <taxon>Bacillati</taxon>
        <taxon>Chloroflexota</taxon>
        <taxon>Ktedonobacteria</taxon>
        <taxon>Ktedonobacterales</taxon>
        <taxon>Reticulibacteraceae</taxon>
        <taxon>Reticulibacter</taxon>
    </lineage>
</organism>
<dbReference type="InterPro" id="IPR014729">
    <property type="entry name" value="Rossmann-like_a/b/a_fold"/>
</dbReference>
<dbReference type="Proteomes" id="UP000597444">
    <property type="component" value="Unassembled WGS sequence"/>
</dbReference>
<evidence type="ECO:0000313" key="3">
    <source>
        <dbReference type="EMBL" id="GHO98873.1"/>
    </source>
</evidence>
<keyword evidence="2" id="KW-0472">Membrane</keyword>
<dbReference type="RefSeq" id="WP_220209555.1">
    <property type="nucleotide sequence ID" value="NZ_BNJK01000002.1"/>
</dbReference>
<keyword evidence="2" id="KW-0812">Transmembrane</keyword>
<evidence type="ECO:0000256" key="2">
    <source>
        <dbReference type="SAM" id="Phobius"/>
    </source>
</evidence>
<comment type="caution">
    <text evidence="3">The sequence shown here is derived from an EMBL/GenBank/DDBJ whole genome shotgun (WGS) entry which is preliminary data.</text>
</comment>
<dbReference type="SUPFAM" id="SSF52402">
    <property type="entry name" value="Adenine nucleotide alpha hydrolases-like"/>
    <property type="match status" value="1"/>
</dbReference>
<feature type="transmembrane region" description="Helical" evidence="2">
    <location>
        <begin position="227"/>
        <end position="248"/>
    </location>
</feature>
<evidence type="ECO:0008006" key="5">
    <source>
        <dbReference type="Google" id="ProtNLM"/>
    </source>
</evidence>
<feature type="region of interest" description="Disordered" evidence="1">
    <location>
        <begin position="451"/>
        <end position="470"/>
    </location>
</feature>
<keyword evidence="4" id="KW-1185">Reference proteome</keyword>
<evidence type="ECO:0000313" key="4">
    <source>
        <dbReference type="Proteomes" id="UP000597444"/>
    </source>
</evidence>
<gene>
    <name evidence="3" type="ORF">KSF_089210</name>
</gene>
<accession>A0A8J3N7Q7</accession>
<dbReference type="Gene3D" id="3.40.50.620">
    <property type="entry name" value="HUPs"/>
    <property type="match status" value="1"/>
</dbReference>
<protein>
    <recommendedName>
        <fullName evidence="5">7-cyano-7-deazaguanine synthase</fullName>
    </recommendedName>
</protein>
<feature type="compositionally biased region" description="Basic residues" evidence="1">
    <location>
        <begin position="461"/>
        <end position="470"/>
    </location>
</feature>
<dbReference type="InterPro" id="IPR018317">
    <property type="entry name" value="QueC"/>
</dbReference>
<name>A0A8J3N7Q7_9CHLR</name>
<dbReference type="EMBL" id="BNJK01000002">
    <property type="protein sequence ID" value="GHO98873.1"/>
    <property type="molecule type" value="Genomic_DNA"/>
</dbReference>
<reference evidence="3" key="1">
    <citation type="submission" date="2020-10" db="EMBL/GenBank/DDBJ databases">
        <title>Taxonomic study of unclassified bacteria belonging to the class Ktedonobacteria.</title>
        <authorList>
            <person name="Yabe S."/>
            <person name="Wang C.M."/>
            <person name="Zheng Y."/>
            <person name="Sakai Y."/>
            <person name="Cavaletti L."/>
            <person name="Monciardini P."/>
            <person name="Donadio S."/>
        </authorList>
    </citation>
    <scope>NUCLEOTIDE SEQUENCE</scope>
    <source>
        <strain evidence="3">ID150040</strain>
    </source>
</reference>
<sequence>MRQPDYTYHFDDLEDAYSPVRCIASASKGVADTCFVRVDDSQVAARLQRCLPGHLADCVDLAVAVAVADRLSLRRNDSSCHIQIILPLRYPERFKAFGVIQQLESVLYWYTHDHWSFEFLPRERIGRLAERQLFLFSSDIELPRETALWSGGLDSLAGLYSRISCSRAKHFLLVGTGMNTQMFHTQRQAAHEIASLFPGDTTLVQIPYGIRETKELQKHSLQRSRGFVFLLIGAVCAVLQGFSSLALYENGIGAMNLPYCDAEVGLDHSLSVHPLSLLRMEEFISQLLGTTFTLHNPFLFQTKAEMCQALLTSQNWEQLVLATFTCDRPHRDHPQQCGYCSSCLLRRQALAALKVEDPTQYVITTLLSSERTIRPSDGDYLRAMHAQIETFRTCLQASDPWEALSTNFTSLAAIVDELHAAKGMVQNLVIEQLTGLYTRYVQEWEYASPGEGIEMSEGNRPRRGVALKGD</sequence>
<dbReference type="AlphaFoldDB" id="A0A8J3N7Q7"/>
<dbReference type="Pfam" id="PF06508">
    <property type="entry name" value="QueC"/>
    <property type="match status" value="1"/>
</dbReference>
<evidence type="ECO:0000256" key="1">
    <source>
        <dbReference type="SAM" id="MobiDB-lite"/>
    </source>
</evidence>
<keyword evidence="2" id="KW-1133">Transmembrane helix</keyword>
<proteinExistence type="predicted"/>